<comment type="caution">
    <text evidence="1">The sequence shown here is derived from an EMBL/GenBank/DDBJ whole genome shotgun (WGS) entry which is preliminary data.</text>
</comment>
<accession>A0AAN9R4K7</accession>
<dbReference type="EMBL" id="JAYMYQ010000001">
    <property type="protein sequence ID" value="KAK7359057.1"/>
    <property type="molecule type" value="Genomic_DNA"/>
</dbReference>
<dbReference type="Proteomes" id="UP001367508">
    <property type="component" value="Unassembled WGS sequence"/>
</dbReference>
<name>A0AAN9R4K7_CANGL</name>
<gene>
    <name evidence="1" type="ORF">VNO77_01003</name>
</gene>
<reference evidence="1 2" key="1">
    <citation type="submission" date="2024-01" db="EMBL/GenBank/DDBJ databases">
        <title>The genomes of 5 underutilized Papilionoideae crops provide insights into root nodulation and disease resistanc.</title>
        <authorList>
            <person name="Jiang F."/>
        </authorList>
    </citation>
    <scope>NUCLEOTIDE SEQUENCE [LARGE SCALE GENOMIC DNA]</scope>
    <source>
        <strain evidence="1">LVBAO_FW01</strain>
        <tissue evidence="1">Leaves</tissue>
    </source>
</reference>
<evidence type="ECO:0000313" key="2">
    <source>
        <dbReference type="Proteomes" id="UP001367508"/>
    </source>
</evidence>
<sequence length="68" mass="7983">MISGMEKIDTSMATIEFQCKKILFEQETTRPYQTKKARQKPCITYNLKANIRKMLKKIMSNGKPQWLA</sequence>
<protein>
    <submittedName>
        <fullName evidence="1">Uncharacterized protein</fullName>
    </submittedName>
</protein>
<keyword evidence="2" id="KW-1185">Reference proteome</keyword>
<proteinExistence type="predicted"/>
<dbReference type="AlphaFoldDB" id="A0AAN9R4K7"/>
<evidence type="ECO:0000313" key="1">
    <source>
        <dbReference type="EMBL" id="KAK7359057.1"/>
    </source>
</evidence>
<organism evidence="1 2">
    <name type="scientific">Canavalia gladiata</name>
    <name type="common">Sword bean</name>
    <name type="synonym">Dolichos gladiatus</name>
    <dbReference type="NCBI Taxonomy" id="3824"/>
    <lineage>
        <taxon>Eukaryota</taxon>
        <taxon>Viridiplantae</taxon>
        <taxon>Streptophyta</taxon>
        <taxon>Embryophyta</taxon>
        <taxon>Tracheophyta</taxon>
        <taxon>Spermatophyta</taxon>
        <taxon>Magnoliopsida</taxon>
        <taxon>eudicotyledons</taxon>
        <taxon>Gunneridae</taxon>
        <taxon>Pentapetalae</taxon>
        <taxon>rosids</taxon>
        <taxon>fabids</taxon>
        <taxon>Fabales</taxon>
        <taxon>Fabaceae</taxon>
        <taxon>Papilionoideae</taxon>
        <taxon>50 kb inversion clade</taxon>
        <taxon>NPAAA clade</taxon>
        <taxon>indigoferoid/millettioid clade</taxon>
        <taxon>Phaseoleae</taxon>
        <taxon>Canavalia</taxon>
    </lineage>
</organism>